<keyword evidence="1" id="KW-0812">Transmembrane</keyword>
<gene>
    <name evidence="2" type="ORF">XENOCAPTIV_012283</name>
</gene>
<accession>A0ABV0QRE0</accession>
<feature type="non-terminal residue" evidence="2">
    <location>
        <position position="1"/>
    </location>
</feature>
<keyword evidence="1" id="KW-1133">Transmembrane helix</keyword>
<evidence type="ECO:0000313" key="2">
    <source>
        <dbReference type="EMBL" id="MEQ2198394.1"/>
    </source>
</evidence>
<name>A0ABV0QRE0_9TELE</name>
<feature type="transmembrane region" description="Helical" evidence="1">
    <location>
        <begin position="28"/>
        <end position="50"/>
    </location>
</feature>
<evidence type="ECO:0000256" key="1">
    <source>
        <dbReference type="SAM" id="Phobius"/>
    </source>
</evidence>
<proteinExistence type="predicted"/>
<dbReference type="EMBL" id="JAHRIN010019400">
    <property type="protein sequence ID" value="MEQ2198394.1"/>
    <property type="molecule type" value="Genomic_DNA"/>
</dbReference>
<dbReference type="Proteomes" id="UP001434883">
    <property type="component" value="Unassembled WGS sequence"/>
</dbReference>
<keyword evidence="3" id="KW-1185">Reference proteome</keyword>
<comment type="caution">
    <text evidence="2">The sequence shown here is derived from an EMBL/GenBank/DDBJ whole genome shotgun (WGS) entry which is preliminary data.</text>
</comment>
<keyword evidence="1" id="KW-0472">Membrane</keyword>
<protein>
    <submittedName>
        <fullName evidence="2">Uncharacterized protein</fullName>
    </submittedName>
</protein>
<sequence length="68" mass="7482">ATMQQAVGGQNGQAKGTGRILAVQFNHFTFGMLLLDTLLPFISICLSHFFPLTPPCFFLPTSLLIREN</sequence>
<reference evidence="2 3" key="1">
    <citation type="submission" date="2021-06" db="EMBL/GenBank/DDBJ databases">
        <authorList>
            <person name="Palmer J.M."/>
        </authorList>
    </citation>
    <scope>NUCLEOTIDE SEQUENCE [LARGE SCALE GENOMIC DNA]</scope>
    <source>
        <strain evidence="2 3">XC_2019</strain>
        <tissue evidence="2">Muscle</tissue>
    </source>
</reference>
<organism evidence="2 3">
    <name type="scientific">Xenoophorus captivus</name>
    <dbReference type="NCBI Taxonomy" id="1517983"/>
    <lineage>
        <taxon>Eukaryota</taxon>
        <taxon>Metazoa</taxon>
        <taxon>Chordata</taxon>
        <taxon>Craniata</taxon>
        <taxon>Vertebrata</taxon>
        <taxon>Euteleostomi</taxon>
        <taxon>Actinopterygii</taxon>
        <taxon>Neopterygii</taxon>
        <taxon>Teleostei</taxon>
        <taxon>Neoteleostei</taxon>
        <taxon>Acanthomorphata</taxon>
        <taxon>Ovalentaria</taxon>
        <taxon>Atherinomorphae</taxon>
        <taxon>Cyprinodontiformes</taxon>
        <taxon>Goodeidae</taxon>
        <taxon>Xenoophorus</taxon>
    </lineage>
</organism>
<evidence type="ECO:0000313" key="3">
    <source>
        <dbReference type="Proteomes" id="UP001434883"/>
    </source>
</evidence>